<sequence>MESLHIDDLPAAIRAVKQQLRESLPDYRQVFEQVDAEIRRKVEVIARERERGEPVIPEVQYADVAAGRVSEQAIAAIKERGACVVRGVFSPERAAAWDDEIAGYVERNRLDEKLAHRAEDKFFGTLASSKPQIYGIYWSGPQVEARQSPELTRTRVFLNRLWKWESEGRVHFDPQSVPAYADRLRRRPPGSESLGLSAHCDGGSVERWLDENFRRVYRHVFSGDWRRYDAFDAAWRPQAREIRSPTVCSVFRTFQGWTALTPQGPGDGTLQLVPIANAMVYVLLRALQDDVADDDLCGAMPGRALSISPQWHAPLHEALSSIPLMQAGDTVFWHSDVIHAVEDAHRGTGYSNVMYIAAAPGCAKNDEYLKRQLPAFLKGESPPDFPADHFETGFAGRATEGDLTALGKAQLGFGL</sequence>
<dbReference type="InterPro" id="IPR010856">
    <property type="entry name" value="Gig2-like"/>
</dbReference>
<name>A0ABX5KMX4_9BURK</name>
<protein>
    <submittedName>
        <fullName evidence="1">Uncharacterized protein DUF1479</fullName>
    </submittedName>
</protein>
<dbReference type="Pfam" id="PF07350">
    <property type="entry name" value="Gig2-like"/>
    <property type="match status" value="1"/>
</dbReference>
<proteinExistence type="predicted"/>
<accession>A0ABX5KMX4</accession>
<dbReference type="SUPFAM" id="SSF51197">
    <property type="entry name" value="Clavaminate synthase-like"/>
    <property type="match status" value="1"/>
</dbReference>
<organism evidence="1 2">
    <name type="scientific">Paraburkholderia unamae</name>
    <dbReference type="NCBI Taxonomy" id="219649"/>
    <lineage>
        <taxon>Bacteria</taxon>
        <taxon>Pseudomonadati</taxon>
        <taxon>Pseudomonadota</taxon>
        <taxon>Betaproteobacteria</taxon>
        <taxon>Burkholderiales</taxon>
        <taxon>Burkholderiaceae</taxon>
        <taxon>Paraburkholderia</taxon>
    </lineage>
</organism>
<dbReference type="PANTHER" id="PTHR30613:SF1">
    <property type="entry name" value="DUF1479 DOMAIN PROTEIN (AFU_ORTHOLOGUE AFUA_5G09280)"/>
    <property type="match status" value="1"/>
</dbReference>
<reference evidence="1 2" key="1">
    <citation type="submission" date="2018-05" db="EMBL/GenBank/DDBJ databases">
        <title>Genomic Encyclopedia of Type Strains, Phase IV (KMG-V): Genome sequencing to study the core and pangenomes of soil and plant-associated prokaryotes.</title>
        <authorList>
            <person name="Whitman W."/>
        </authorList>
    </citation>
    <scope>NUCLEOTIDE SEQUENCE [LARGE SCALE GENOMIC DNA]</scope>
    <source>
        <strain evidence="1 2">SCZa-39</strain>
    </source>
</reference>
<comment type="caution">
    <text evidence="1">The sequence shown here is derived from an EMBL/GenBank/DDBJ whole genome shotgun (WGS) entry which is preliminary data.</text>
</comment>
<dbReference type="Proteomes" id="UP000245712">
    <property type="component" value="Unassembled WGS sequence"/>
</dbReference>
<evidence type="ECO:0000313" key="2">
    <source>
        <dbReference type="Proteomes" id="UP000245712"/>
    </source>
</evidence>
<dbReference type="InterPro" id="IPR027443">
    <property type="entry name" value="IPNS-like_sf"/>
</dbReference>
<evidence type="ECO:0000313" key="1">
    <source>
        <dbReference type="EMBL" id="PVX82749.1"/>
    </source>
</evidence>
<keyword evidence="2" id="KW-1185">Reference proteome</keyword>
<dbReference type="Gene3D" id="2.60.120.330">
    <property type="entry name" value="B-lactam Antibiotic, Isopenicillin N Synthase, Chain"/>
    <property type="match status" value="1"/>
</dbReference>
<dbReference type="PANTHER" id="PTHR30613">
    <property type="entry name" value="UNCHARACTERIZED PROTEIN YBIU-RELATED"/>
    <property type="match status" value="1"/>
</dbReference>
<gene>
    <name evidence="1" type="ORF">C7402_108122</name>
</gene>
<dbReference type="RefSeq" id="WP_116611539.1">
    <property type="nucleotide sequence ID" value="NZ_QEOB01000008.1"/>
</dbReference>
<dbReference type="EMBL" id="QEOB01000008">
    <property type="protein sequence ID" value="PVX82749.1"/>
    <property type="molecule type" value="Genomic_DNA"/>
</dbReference>